<gene>
    <name evidence="7" type="ORF">N783_07760</name>
</gene>
<dbReference type="InterPro" id="IPR000847">
    <property type="entry name" value="LysR_HTH_N"/>
</dbReference>
<dbReference type="CDD" id="cd05466">
    <property type="entry name" value="PBP2_LTTR_substrate"/>
    <property type="match status" value="1"/>
</dbReference>
<dbReference type="Pfam" id="PF00126">
    <property type="entry name" value="HTH_1"/>
    <property type="match status" value="1"/>
</dbReference>
<dbReference type="InterPro" id="IPR005119">
    <property type="entry name" value="LysR_subst-bd"/>
</dbReference>
<dbReference type="PRINTS" id="PR00039">
    <property type="entry name" value="HTHLYSR"/>
</dbReference>
<dbReference type="GO" id="GO:0003700">
    <property type="term" value="F:DNA-binding transcription factor activity"/>
    <property type="evidence" value="ECO:0007669"/>
    <property type="project" value="InterPro"/>
</dbReference>
<organism evidence="7 8">
    <name type="scientific">Pontibacillus marinus BH030004 = DSM 16465</name>
    <dbReference type="NCBI Taxonomy" id="1385511"/>
    <lineage>
        <taxon>Bacteria</taxon>
        <taxon>Bacillati</taxon>
        <taxon>Bacillota</taxon>
        <taxon>Bacilli</taxon>
        <taxon>Bacillales</taxon>
        <taxon>Bacillaceae</taxon>
        <taxon>Pontibacillus</taxon>
    </lineage>
</organism>
<evidence type="ECO:0000259" key="5">
    <source>
        <dbReference type="Pfam" id="PF00126"/>
    </source>
</evidence>
<dbReference type="Pfam" id="PF03466">
    <property type="entry name" value="LysR_substrate"/>
    <property type="match status" value="1"/>
</dbReference>
<sequence>MDVKQLLYFATIAEEGQITRAAKKLYMAQPPLSQQLKLLEQELGVSLFERHGRELKLTEAGHVLYNRSKEILYKVNDTFTEVTETGEGLRGVLSIGSVKTCFCYIPERMKQFRNQYPNVSFKLIEGDSFRLAQYLKDRDIELAIVRKPLDMSEFSSYPLPNDNFVAVVSDEWGVSGQETISMDQLSDLPLMLLHRAGVGELGLYELVLDHFNQHNLQPNVICECADAAMLLSLVKAGVGATLLPQSTLKAFPAYGLKVLELEDTMIQSESAIIWLKDRHLSKHATRFIESFQTDSLVSP</sequence>
<name>A0A0A5GHE8_9BACI</name>
<dbReference type="SUPFAM" id="SSF53850">
    <property type="entry name" value="Periplasmic binding protein-like II"/>
    <property type="match status" value="1"/>
</dbReference>
<evidence type="ECO:0000256" key="1">
    <source>
        <dbReference type="ARBA" id="ARBA00009437"/>
    </source>
</evidence>
<dbReference type="EMBL" id="AVPF01000002">
    <property type="protein sequence ID" value="KGX91444.1"/>
    <property type="molecule type" value="Genomic_DNA"/>
</dbReference>
<evidence type="ECO:0000256" key="4">
    <source>
        <dbReference type="ARBA" id="ARBA00023163"/>
    </source>
</evidence>
<keyword evidence="4" id="KW-0804">Transcription</keyword>
<dbReference type="FunFam" id="1.10.10.10:FF:000001">
    <property type="entry name" value="LysR family transcriptional regulator"/>
    <property type="match status" value="1"/>
</dbReference>
<evidence type="ECO:0000259" key="6">
    <source>
        <dbReference type="Pfam" id="PF03466"/>
    </source>
</evidence>
<proteinExistence type="inferred from homology"/>
<feature type="domain" description="LysR substrate-binding" evidence="6">
    <location>
        <begin position="87"/>
        <end position="292"/>
    </location>
</feature>
<dbReference type="PANTHER" id="PTHR30419">
    <property type="entry name" value="HTH-TYPE TRANSCRIPTIONAL REGULATOR YBHD"/>
    <property type="match status" value="1"/>
</dbReference>
<keyword evidence="8" id="KW-1185">Reference proteome</keyword>
<dbReference type="SUPFAM" id="SSF46785">
    <property type="entry name" value="Winged helix' DNA-binding domain"/>
    <property type="match status" value="1"/>
</dbReference>
<keyword evidence="3" id="KW-0238">DNA-binding</keyword>
<feature type="domain" description="HTH lysR-type" evidence="5">
    <location>
        <begin position="4"/>
        <end position="62"/>
    </location>
</feature>
<dbReference type="eggNOG" id="COG0583">
    <property type="taxonomic scope" value="Bacteria"/>
</dbReference>
<protein>
    <submittedName>
        <fullName evidence="7">LysR family transcriptional regulator</fullName>
    </submittedName>
</protein>
<evidence type="ECO:0000313" key="8">
    <source>
        <dbReference type="Proteomes" id="UP000030403"/>
    </source>
</evidence>
<keyword evidence="2" id="KW-0805">Transcription regulation</keyword>
<dbReference type="InterPro" id="IPR036390">
    <property type="entry name" value="WH_DNA-bd_sf"/>
</dbReference>
<dbReference type="STRING" id="1385511.GCA_000425225_01403"/>
<dbReference type="Proteomes" id="UP000030403">
    <property type="component" value="Unassembled WGS sequence"/>
</dbReference>
<dbReference type="InterPro" id="IPR050950">
    <property type="entry name" value="HTH-type_LysR_regulators"/>
</dbReference>
<dbReference type="PANTHER" id="PTHR30419:SF28">
    <property type="entry name" value="HTH-TYPE TRANSCRIPTIONAL REGULATOR BSDA"/>
    <property type="match status" value="1"/>
</dbReference>
<dbReference type="OrthoDB" id="9803735at2"/>
<evidence type="ECO:0000256" key="3">
    <source>
        <dbReference type="ARBA" id="ARBA00023125"/>
    </source>
</evidence>
<dbReference type="Gene3D" id="1.10.10.10">
    <property type="entry name" value="Winged helix-like DNA-binding domain superfamily/Winged helix DNA-binding domain"/>
    <property type="match status" value="1"/>
</dbReference>
<dbReference type="InterPro" id="IPR036388">
    <property type="entry name" value="WH-like_DNA-bd_sf"/>
</dbReference>
<dbReference type="GO" id="GO:0005829">
    <property type="term" value="C:cytosol"/>
    <property type="evidence" value="ECO:0007669"/>
    <property type="project" value="TreeGrafter"/>
</dbReference>
<evidence type="ECO:0000313" key="7">
    <source>
        <dbReference type="EMBL" id="KGX91444.1"/>
    </source>
</evidence>
<dbReference type="Gene3D" id="3.40.190.290">
    <property type="match status" value="1"/>
</dbReference>
<evidence type="ECO:0000256" key="2">
    <source>
        <dbReference type="ARBA" id="ARBA00023015"/>
    </source>
</evidence>
<reference evidence="7 8" key="1">
    <citation type="submission" date="2013-08" db="EMBL/GenBank/DDBJ databases">
        <authorList>
            <person name="Huang J."/>
            <person name="Wang G."/>
        </authorList>
    </citation>
    <scope>NUCLEOTIDE SEQUENCE [LARGE SCALE GENOMIC DNA]</scope>
    <source>
        <strain evidence="7 8">BH030004</strain>
    </source>
</reference>
<comment type="caution">
    <text evidence="7">The sequence shown here is derived from an EMBL/GenBank/DDBJ whole genome shotgun (WGS) entry which is preliminary data.</text>
</comment>
<dbReference type="RefSeq" id="WP_027445747.1">
    <property type="nucleotide sequence ID" value="NZ_AULJ01000013.1"/>
</dbReference>
<dbReference type="GO" id="GO:0003677">
    <property type="term" value="F:DNA binding"/>
    <property type="evidence" value="ECO:0007669"/>
    <property type="project" value="UniProtKB-KW"/>
</dbReference>
<dbReference type="AlphaFoldDB" id="A0A0A5GHE8"/>
<accession>A0A0A5GHE8</accession>
<comment type="similarity">
    <text evidence="1">Belongs to the LysR transcriptional regulatory family.</text>
</comment>